<dbReference type="Pfam" id="PF08546">
    <property type="entry name" value="ApbA_C"/>
    <property type="match status" value="1"/>
</dbReference>
<dbReference type="PANTHER" id="PTHR21708:SF26">
    <property type="entry name" value="2-DEHYDROPANTOATE 2-REDUCTASE"/>
    <property type="match status" value="1"/>
</dbReference>
<dbReference type="PANTHER" id="PTHR21708">
    <property type="entry name" value="PROBABLE 2-DEHYDROPANTOATE 2-REDUCTASE"/>
    <property type="match status" value="1"/>
</dbReference>
<evidence type="ECO:0000256" key="3">
    <source>
        <dbReference type="ARBA" id="ARBA00023002"/>
    </source>
</evidence>
<comment type="caution">
    <text evidence="7">The sequence shown here is derived from an EMBL/GenBank/DDBJ whole genome shotgun (WGS) entry which is preliminary data.</text>
</comment>
<dbReference type="SUPFAM" id="SSF51735">
    <property type="entry name" value="NAD(P)-binding Rossmann-fold domains"/>
    <property type="match status" value="1"/>
</dbReference>
<evidence type="ECO:0000259" key="5">
    <source>
        <dbReference type="Pfam" id="PF02558"/>
    </source>
</evidence>
<accession>A0A9X2DMF6</accession>
<evidence type="ECO:0000256" key="2">
    <source>
        <dbReference type="ARBA" id="ARBA00022857"/>
    </source>
</evidence>
<keyword evidence="3 4" id="KW-0560">Oxidoreductase</keyword>
<dbReference type="InterPro" id="IPR013328">
    <property type="entry name" value="6PGD_dom2"/>
</dbReference>
<name>A0A9X2DMF6_9BACI</name>
<evidence type="ECO:0000256" key="4">
    <source>
        <dbReference type="RuleBase" id="RU362068"/>
    </source>
</evidence>
<dbReference type="InterPro" id="IPR051402">
    <property type="entry name" value="KPR-Related"/>
</dbReference>
<feature type="domain" description="Ketopantoate reductase N-terminal" evidence="5">
    <location>
        <begin position="3"/>
        <end position="150"/>
    </location>
</feature>
<keyword evidence="2 4" id="KW-0521">NADP</keyword>
<dbReference type="RefSeq" id="WP_251222305.1">
    <property type="nucleotide sequence ID" value="NZ_JAMBOL010000003.1"/>
</dbReference>
<dbReference type="Pfam" id="PF02558">
    <property type="entry name" value="ApbA"/>
    <property type="match status" value="1"/>
</dbReference>
<dbReference type="InterPro" id="IPR008927">
    <property type="entry name" value="6-PGluconate_DH-like_C_sf"/>
</dbReference>
<dbReference type="GO" id="GO:0008677">
    <property type="term" value="F:2-dehydropantoate 2-reductase activity"/>
    <property type="evidence" value="ECO:0007669"/>
    <property type="project" value="UniProtKB-EC"/>
</dbReference>
<reference evidence="7" key="1">
    <citation type="submission" date="2022-05" db="EMBL/GenBank/DDBJ databases">
        <title>Comparative Genomics of Spacecraft Associated Microbes.</title>
        <authorList>
            <person name="Tran M.T."/>
            <person name="Wright A."/>
            <person name="Seuylemezian A."/>
            <person name="Eisen J."/>
            <person name="Coil D."/>
        </authorList>
    </citation>
    <scope>NUCLEOTIDE SEQUENCE</scope>
    <source>
        <strain evidence="7">214.1.1</strain>
    </source>
</reference>
<comment type="catalytic activity">
    <reaction evidence="4">
        <text>(R)-pantoate + NADP(+) = 2-dehydropantoate + NADPH + H(+)</text>
        <dbReference type="Rhea" id="RHEA:16233"/>
        <dbReference type="ChEBI" id="CHEBI:11561"/>
        <dbReference type="ChEBI" id="CHEBI:15378"/>
        <dbReference type="ChEBI" id="CHEBI:15980"/>
        <dbReference type="ChEBI" id="CHEBI:57783"/>
        <dbReference type="ChEBI" id="CHEBI:58349"/>
        <dbReference type="EC" id="1.1.1.169"/>
    </reaction>
</comment>
<dbReference type="FunFam" id="1.10.1040.10:FF:000017">
    <property type="entry name" value="2-dehydropantoate 2-reductase"/>
    <property type="match status" value="1"/>
</dbReference>
<dbReference type="InterPro" id="IPR013752">
    <property type="entry name" value="KPA_reductase"/>
</dbReference>
<keyword evidence="4" id="KW-0566">Pantothenate biosynthesis</keyword>
<feature type="domain" description="Ketopantoate reductase C-terminal" evidence="6">
    <location>
        <begin position="177"/>
        <end position="300"/>
    </location>
</feature>
<evidence type="ECO:0000313" key="7">
    <source>
        <dbReference type="EMBL" id="MCM3713486.1"/>
    </source>
</evidence>
<evidence type="ECO:0000259" key="6">
    <source>
        <dbReference type="Pfam" id="PF08546"/>
    </source>
</evidence>
<evidence type="ECO:0000313" key="8">
    <source>
        <dbReference type="Proteomes" id="UP001139179"/>
    </source>
</evidence>
<comment type="function">
    <text evidence="4">Catalyzes the NADPH-dependent reduction of ketopantoate into pantoic acid.</text>
</comment>
<dbReference type="Gene3D" id="1.10.1040.10">
    <property type="entry name" value="N-(1-d-carboxylethyl)-l-norvaline Dehydrogenase, domain 2"/>
    <property type="match status" value="1"/>
</dbReference>
<dbReference type="InterPro" id="IPR013332">
    <property type="entry name" value="KPR_N"/>
</dbReference>
<dbReference type="FunFam" id="3.40.50.720:FF:000307">
    <property type="entry name" value="2-dehydropantoate 2-reductase"/>
    <property type="match status" value="1"/>
</dbReference>
<sequence length="304" mass="33722">MKILIVGAGAVGGYFGARLIEKGEDVTFLVREKRKQQLLEDGLVVESKHGDVSVIPQVITAADQGSFDVVLIGTKAYHLDQAIDSVKPFVHSKTIIIPMLNGIAHIEQLQQAFSKEQVMGGLCFIESTVTADGIIQQTSGIHHFLFGELDGQATERLKQLEDVFSGTKGKFKASNSIMSELWNKYLFITAMSGVTTLFQQPIGPILELEEGQEVIKTVINEITQVMRAEGAPIAEEVEAEQYGRFIALDYKMKSSMQRDMEKGAPVEVDHLQGYLLKKAQHHKIETPVLKSIYVNVKLYEKSRS</sequence>
<keyword evidence="8" id="KW-1185">Reference proteome</keyword>
<gene>
    <name evidence="7" type="ORF">M3202_05280</name>
</gene>
<dbReference type="Gene3D" id="3.40.50.720">
    <property type="entry name" value="NAD(P)-binding Rossmann-like Domain"/>
    <property type="match status" value="1"/>
</dbReference>
<protein>
    <recommendedName>
        <fullName evidence="4">2-dehydropantoate 2-reductase</fullName>
        <ecNumber evidence="4">1.1.1.169</ecNumber>
    </recommendedName>
    <alternativeName>
        <fullName evidence="4">Ketopantoate reductase</fullName>
    </alternativeName>
</protein>
<dbReference type="EC" id="1.1.1.169" evidence="4"/>
<organism evidence="7 8">
    <name type="scientific">Halalkalibacter oceani</name>
    <dbReference type="NCBI Taxonomy" id="1653776"/>
    <lineage>
        <taxon>Bacteria</taxon>
        <taxon>Bacillati</taxon>
        <taxon>Bacillota</taxon>
        <taxon>Bacilli</taxon>
        <taxon>Bacillales</taxon>
        <taxon>Bacillaceae</taxon>
        <taxon>Halalkalibacter</taxon>
    </lineage>
</organism>
<comment type="similarity">
    <text evidence="1 4">Belongs to the ketopantoate reductase family.</text>
</comment>
<dbReference type="GO" id="GO:0015940">
    <property type="term" value="P:pantothenate biosynthetic process"/>
    <property type="evidence" value="ECO:0007669"/>
    <property type="project" value="UniProtKB-KW"/>
</dbReference>
<evidence type="ECO:0000256" key="1">
    <source>
        <dbReference type="ARBA" id="ARBA00007870"/>
    </source>
</evidence>
<dbReference type="AlphaFoldDB" id="A0A9X2DMF6"/>
<comment type="pathway">
    <text evidence="4">Cofactor biosynthesis; (R)-pantothenate biosynthesis; (R)-pantoate from 3-methyl-2-oxobutanoate: step 2/2.</text>
</comment>
<proteinExistence type="inferred from homology"/>
<dbReference type="InterPro" id="IPR003710">
    <property type="entry name" value="ApbA"/>
</dbReference>
<dbReference type="GO" id="GO:0005737">
    <property type="term" value="C:cytoplasm"/>
    <property type="evidence" value="ECO:0007669"/>
    <property type="project" value="TreeGrafter"/>
</dbReference>
<dbReference type="EMBL" id="JAMBOL010000003">
    <property type="protein sequence ID" value="MCM3713486.1"/>
    <property type="molecule type" value="Genomic_DNA"/>
</dbReference>
<dbReference type="Proteomes" id="UP001139179">
    <property type="component" value="Unassembled WGS sequence"/>
</dbReference>
<dbReference type="NCBIfam" id="TIGR00745">
    <property type="entry name" value="apbA_panE"/>
    <property type="match status" value="1"/>
</dbReference>
<dbReference type="InterPro" id="IPR036291">
    <property type="entry name" value="NAD(P)-bd_dom_sf"/>
</dbReference>
<dbReference type="SUPFAM" id="SSF48179">
    <property type="entry name" value="6-phosphogluconate dehydrogenase C-terminal domain-like"/>
    <property type="match status" value="1"/>
</dbReference>